<organism evidence="1 2">
    <name type="scientific">Phascolarctobacterium succinatutens</name>
    <dbReference type="NCBI Taxonomy" id="626940"/>
    <lineage>
        <taxon>Bacteria</taxon>
        <taxon>Bacillati</taxon>
        <taxon>Bacillota</taxon>
        <taxon>Negativicutes</taxon>
        <taxon>Acidaminococcales</taxon>
        <taxon>Acidaminococcaceae</taxon>
        <taxon>Phascolarctobacterium</taxon>
    </lineage>
</organism>
<comment type="caution">
    <text evidence="1">The sequence shown here is derived from an EMBL/GenBank/DDBJ whole genome shotgun (WGS) entry which is preliminary data.</text>
</comment>
<accession>A0A1Q6R9M0</accession>
<name>A0A1Q6R9M0_9FIRM</name>
<proteinExistence type="predicted"/>
<dbReference type="STRING" id="626940.BHW43_01665"/>
<evidence type="ECO:0000313" key="2">
    <source>
        <dbReference type="Proteomes" id="UP000186777"/>
    </source>
</evidence>
<dbReference type="RefSeq" id="WP_021720046.1">
    <property type="nucleotide sequence ID" value="NZ_CAJLOJ010000005.1"/>
</dbReference>
<reference evidence="1 2" key="1">
    <citation type="journal article" date="2016" name="Nat. Biotechnol.">
        <title>Measurement of bacterial replication rates in microbial communities.</title>
        <authorList>
            <person name="Brown C.T."/>
            <person name="Olm M.R."/>
            <person name="Thomas B.C."/>
            <person name="Banfield J.F."/>
        </authorList>
    </citation>
    <scope>NUCLEOTIDE SEQUENCE [LARGE SCALE GENOMIC DNA]</scope>
    <source>
        <strain evidence="1">46_33</strain>
    </source>
</reference>
<evidence type="ECO:0000313" key="1">
    <source>
        <dbReference type="EMBL" id="OLA39062.1"/>
    </source>
</evidence>
<dbReference type="Proteomes" id="UP000186777">
    <property type="component" value="Unassembled WGS sequence"/>
</dbReference>
<gene>
    <name evidence="1" type="ORF">BHW43_01665</name>
</gene>
<protein>
    <submittedName>
        <fullName evidence="1">Uncharacterized protein</fullName>
    </submittedName>
</protein>
<sequence>MKKKERDRLQVEYICPDCGKHLAWALPTAVIQCPCGQWVDNNNRLKDKSEVYLPLDSEQTVLF</sequence>
<dbReference type="EMBL" id="MNTG01000002">
    <property type="protein sequence ID" value="OLA39062.1"/>
    <property type="molecule type" value="Genomic_DNA"/>
</dbReference>
<dbReference type="AlphaFoldDB" id="A0A1Q6R9M0"/>